<dbReference type="OrthoDB" id="7376495at2"/>
<sequence>MARPRKGRDDQLSEMLRCRLRPAEYLRIRQAAHKANMSVSDYTRRMLLTGTVVVKKTRTLGPEVFDELRRIGINLNQAVHKLHATGLIPPELARAAAAVEAAILDIADGA</sequence>
<keyword evidence="2" id="KW-1185">Reference proteome</keyword>
<protein>
    <recommendedName>
        <fullName evidence="3">Bacterial mobilisation domain-containing protein</fullName>
    </recommendedName>
</protein>
<reference evidence="1 2" key="1">
    <citation type="submission" date="2017-02" db="EMBL/GenBank/DDBJ databases">
        <title>Genome sequence of the nitrite-oxidizing bacterium Nitrobacter vulgaris strain Ab1.</title>
        <authorList>
            <person name="Mellbye B.L."/>
            <person name="Davis E.W."/>
            <person name="Spieck E."/>
            <person name="Chang J.H."/>
            <person name="Bottomley P.J."/>
            <person name="Sayavedra-Soto L.A."/>
        </authorList>
    </citation>
    <scope>NUCLEOTIDE SEQUENCE [LARGE SCALE GENOMIC DNA]</scope>
    <source>
        <strain evidence="1 2">Ab1</strain>
    </source>
</reference>
<gene>
    <name evidence="1" type="ORF">B2M20_11595</name>
</gene>
<dbReference type="EMBL" id="MWPQ01000044">
    <property type="protein sequence ID" value="OPH82437.1"/>
    <property type="molecule type" value="Genomic_DNA"/>
</dbReference>
<comment type="caution">
    <text evidence="1">The sequence shown here is derived from an EMBL/GenBank/DDBJ whole genome shotgun (WGS) entry which is preliminary data.</text>
</comment>
<dbReference type="Proteomes" id="UP000189940">
    <property type="component" value="Unassembled WGS sequence"/>
</dbReference>
<dbReference type="STRING" id="29421.B2M20_11595"/>
<dbReference type="InterPro" id="IPR053842">
    <property type="entry name" value="NikA-like"/>
</dbReference>
<name>A0A1V4HWU3_NITVU</name>
<dbReference type="AlphaFoldDB" id="A0A1V4HWU3"/>
<evidence type="ECO:0000313" key="1">
    <source>
        <dbReference type="EMBL" id="OPH82437.1"/>
    </source>
</evidence>
<dbReference type="Pfam" id="PF21983">
    <property type="entry name" value="NikA-like"/>
    <property type="match status" value="1"/>
</dbReference>
<proteinExistence type="predicted"/>
<evidence type="ECO:0000313" key="2">
    <source>
        <dbReference type="Proteomes" id="UP000189940"/>
    </source>
</evidence>
<evidence type="ECO:0008006" key="3">
    <source>
        <dbReference type="Google" id="ProtNLM"/>
    </source>
</evidence>
<accession>A0A1V4HWU3</accession>
<dbReference type="RefSeq" id="WP_079447208.1">
    <property type="nucleotide sequence ID" value="NZ_MWPQ01000044.1"/>
</dbReference>
<organism evidence="1 2">
    <name type="scientific">Nitrobacter vulgaris</name>
    <dbReference type="NCBI Taxonomy" id="29421"/>
    <lineage>
        <taxon>Bacteria</taxon>
        <taxon>Pseudomonadati</taxon>
        <taxon>Pseudomonadota</taxon>
        <taxon>Alphaproteobacteria</taxon>
        <taxon>Hyphomicrobiales</taxon>
        <taxon>Nitrobacteraceae</taxon>
        <taxon>Nitrobacter</taxon>
    </lineage>
</organism>